<organism evidence="1 2">
    <name type="scientific">Dreissena polymorpha</name>
    <name type="common">Zebra mussel</name>
    <name type="synonym">Mytilus polymorpha</name>
    <dbReference type="NCBI Taxonomy" id="45954"/>
    <lineage>
        <taxon>Eukaryota</taxon>
        <taxon>Metazoa</taxon>
        <taxon>Spiralia</taxon>
        <taxon>Lophotrochozoa</taxon>
        <taxon>Mollusca</taxon>
        <taxon>Bivalvia</taxon>
        <taxon>Autobranchia</taxon>
        <taxon>Heteroconchia</taxon>
        <taxon>Euheterodonta</taxon>
        <taxon>Imparidentia</taxon>
        <taxon>Neoheterodontei</taxon>
        <taxon>Myida</taxon>
        <taxon>Dreissenoidea</taxon>
        <taxon>Dreissenidae</taxon>
        <taxon>Dreissena</taxon>
    </lineage>
</organism>
<keyword evidence="2" id="KW-1185">Reference proteome</keyword>
<proteinExistence type="predicted"/>
<gene>
    <name evidence="1" type="ORF">DPMN_027281</name>
</gene>
<name>A0A9D4LU25_DREPO</name>
<dbReference type="Proteomes" id="UP000828390">
    <property type="component" value="Unassembled WGS sequence"/>
</dbReference>
<evidence type="ECO:0000313" key="2">
    <source>
        <dbReference type="Proteomes" id="UP000828390"/>
    </source>
</evidence>
<reference evidence="1" key="1">
    <citation type="journal article" date="2019" name="bioRxiv">
        <title>The Genome of the Zebra Mussel, Dreissena polymorpha: A Resource for Invasive Species Research.</title>
        <authorList>
            <person name="McCartney M.A."/>
            <person name="Auch B."/>
            <person name="Kono T."/>
            <person name="Mallez S."/>
            <person name="Zhang Y."/>
            <person name="Obille A."/>
            <person name="Becker A."/>
            <person name="Abrahante J.E."/>
            <person name="Garbe J."/>
            <person name="Badalamenti J.P."/>
            <person name="Herman A."/>
            <person name="Mangelson H."/>
            <person name="Liachko I."/>
            <person name="Sullivan S."/>
            <person name="Sone E.D."/>
            <person name="Koren S."/>
            <person name="Silverstein K.A.T."/>
            <person name="Beckman K.B."/>
            <person name="Gohl D.M."/>
        </authorList>
    </citation>
    <scope>NUCLEOTIDE SEQUENCE</scope>
    <source>
        <strain evidence="1">Duluth1</strain>
        <tissue evidence="1">Whole animal</tissue>
    </source>
</reference>
<comment type="caution">
    <text evidence="1">The sequence shown here is derived from an EMBL/GenBank/DDBJ whole genome shotgun (WGS) entry which is preliminary data.</text>
</comment>
<evidence type="ECO:0000313" key="1">
    <source>
        <dbReference type="EMBL" id="KAH3864265.1"/>
    </source>
</evidence>
<sequence>MKIINNDIETLTDNIKLFPRSSTEDVVGRENAEQAKLADRDHGHLQQKKIIGAYNGHQPGLLDRIQEI</sequence>
<accession>A0A9D4LU25</accession>
<reference evidence="1" key="2">
    <citation type="submission" date="2020-11" db="EMBL/GenBank/DDBJ databases">
        <authorList>
            <person name="McCartney M.A."/>
            <person name="Auch B."/>
            <person name="Kono T."/>
            <person name="Mallez S."/>
            <person name="Becker A."/>
            <person name="Gohl D.M."/>
            <person name="Silverstein K.A.T."/>
            <person name="Koren S."/>
            <person name="Bechman K.B."/>
            <person name="Herman A."/>
            <person name="Abrahante J.E."/>
            <person name="Garbe J."/>
        </authorList>
    </citation>
    <scope>NUCLEOTIDE SEQUENCE</scope>
    <source>
        <strain evidence="1">Duluth1</strain>
        <tissue evidence="1">Whole animal</tissue>
    </source>
</reference>
<protein>
    <submittedName>
        <fullName evidence="1">Uncharacterized protein</fullName>
    </submittedName>
</protein>
<dbReference type="EMBL" id="JAIWYP010000002">
    <property type="protein sequence ID" value="KAH3864265.1"/>
    <property type="molecule type" value="Genomic_DNA"/>
</dbReference>
<dbReference type="AlphaFoldDB" id="A0A9D4LU25"/>